<dbReference type="GO" id="GO:0008883">
    <property type="term" value="F:glutamyl-tRNA reductase activity"/>
    <property type="evidence" value="ECO:0007669"/>
    <property type="project" value="UniProtKB-UniRule"/>
</dbReference>
<evidence type="ECO:0000256" key="1">
    <source>
        <dbReference type="ARBA" id="ARBA00005059"/>
    </source>
</evidence>
<name>A0A4D6HEF1_9EURY</name>
<feature type="active site" description="Nucleophile" evidence="8 9">
    <location>
        <position position="53"/>
    </location>
</feature>
<comment type="subunit">
    <text evidence="8">Homodimer.</text>
</comment>
<reference evidence="17 18" key="1">
    <citation type="journal article" date="2019" name="Nat. Commun.">
        <title>A new type of DNA phosphorothioation-based antiviral system in archaea.</title>
        <authorList>
            <person name="Xiong L."/>
            <person name="Liu S."/>
            <person name="Chen S."/>
            <person name="Xiao Y."/>
            <person name="Zhu B."/>
            <person name="Gao Y."/>
            <person name="Zhang Y."/>
            <person name="Chen B."/>
            <person name="Luo J."/>
            <person name="Deng Z."/>
            <person name="Chen X."/>
            <person name="Wang L."/>
            <person name="Chen S."/>
        </authorList>
    </citation>
    <scope>NUCLEOTIDE SEQUENCE [LARGE SCALE GENOMIC DNA]</scope>
    <source>
        <strain evidence="17 18">CBA1105</strain>
    </source>
</reference>
<evidence type="ECO:0000256" key="2">
    <source>
        <dbReference type="ARBA" id="ARBA00005916"/>
    </source>
</evidence>
<dbReference type="STRING" id="1457250.GCA_000755225_01547"/>
<protein>
    <recommendedName>
        <fullName evidence="3 8">Glutamyl-tRNA reductase</fullName>
        <shortName evidence="8">GluTR</shortName>
        <ecNumber evidence="3 8">1.2.1.70</ecNumber>
    </recommendedName>
</protein>
<dbReference type="InterPro" id="IPR036453">
    <property type="entry name" value="GluRdtase_dimer_dom_sf"/>
</dbReference>
<dbReference type="EMBL" id="CP031310">
    <property type="protein sequence ID" value="QCC52170.1"/>
    <property type="molecule type" value="Genomic_DNA"/>
</dbReference>
<feature type="binding site" evidence="8 10">
    <location>
        <begin position="110"/>
        <end position="112"/>
    </location>
    <ligand>
        <name>substrate</name>
    </ligand>
</feature>
<dbReference type="SUPFAM" id="SSF51735">
    <property type="entry name" value="NAD(P)-binding Rossmann-fold domains"/>
    <property type="match status" value="1"/>
</dbReference>
<dbReference type="OrthoDB" id="4562at2157"/>
<evidence type="ECO:0000256" key="5">
    <source>
        <dbReference type="ARBA" id="ARBA00023002"/>
    </source>
</evidence>
<evidence type="ECO:0000256" key="6">
    <source>
        <dbReference type="ARBA" id="ARBA00023244"/>
    </source>
</evidence>
<feature type="binding site" evidence="8 11">
    <location>
        <begin position="184"/>
        <end position="189"/>
    </location>
    <ligand>
        <name>NADP(+)</name>
        <dbReference type="ChEBI" id="CHEBI:58349"/>
    </ligand>
</feature>
<comment type="catalytic activity">
    <reaction evidence="7 8 12">
        <text>(S)-4-amino-5-oxopentanoate + tRNA(Glu) + NADP(+) = L-glutamyl-tRNA(Glu) + NADPH + H(+)</text>
        <dbReference type="Rhea" id="RHEA:12344"/>
        <dbReference type="Rhea" id="RHEA-COMP:9663"/>
        <dbReference type="Rhea" id="RHEA-COMP:9680"/>
        <dbReference type="ChEBI" id="CHEBI:15378"/>
        <dbReference type="ChEBI" id="CHEBI:57501"/>
        <dbReference type="ChEBI" id="CHEBI:57783"/>
        <dbReference type="ChEBI" id="CHEBI:58349"/>
        <dbReference type="ChEBI" id="CHEBI:78442"/>
        <dbReference type="ChEBI" id="CHEBI:78520"/>
        <dbReference type="EC" id="1.2.1.70"/>
    </reaction>
</comment>
<dbReference type="Pfam" id="PF01488">
    <property type="entry name" value="Shikimate_DH"/>
    <property type="match status" value="1"/>
</dbReference>
<dbReference type="CDD" id="cd05213">
    <property type="entry name" value="NAD_bind_Glutamyl_tRNA_reduct"/>
    <property type="match status" value="1"/>
</dbReference>
<dbReference type="SUPFAM" id="SSF69742">
    <property type="entry name" value="Glutamyl tRNA-reductase catalytic, N-terminal domain"/>
    <property type="match status" value="1"/>
</dbReference>
<keyword evidence="5 8" id="KW-0560">Oxidoreductase</keyword>
<comment type="caution">
    <text evidence="8">Lacks conserved residue(s) required for the propagation of feature annotation.</text>
</comment>
<dbReference type="NCBIfam" id="TIGR01035">
    <property type="entry name" value="hemA"/>
    <property type="match status" value="1"/>
</dbReference>
<keyword evidence="18" id="KW-1185">Reference proteome</keyword>
<evidence type="ECO:0000259" key="16">
    <source>
        <dbReference type="Pfam" id="PF05201"/>
    </source>
</evidence>
<accession>A0A4D6HEF1</accession>
<feature type="region of interest" description="Disordered" evidence="13">
    <location>
        <begin position="409"/>
        <end position="448"/>
    </location>
</feature>
<dbReference type="Gene3D" id="3.40.50.720">
    <property type="entry name" value="NAD(P)-binding Rossmann-like Domain"/>
    <property type="match status" value="1"/>
</dbReference>
<dbReference type="GeneID" id="39848882"/>
<evidence type="ECO:0000256" key="8">
    <source>
        <dbReference type="HAMAP-Rule" id="MF_00087"/>
    </source>
</evidence>
<evidence type="ECO:0000259" key="14">
    <source>
        <dbReference type="Pfam" id="PF00745"/>
    </source>
</evidence>
<dbReference type="EC" id="1.2.1.70" evidence="3 8"/>
<dbReference type="InterPro" id="IPR006151">
    <property type="entry name" value="Shikm_DH/Glu-tRNA_Rdtase"/>
</dbReference>
<evidence type="ECO:0000256" key="9">
    <source>
        <dbReference type="PIRSR" id="PIRSR000445-1"/>
    </source>
</evidence>
<comment type="pathway">
    <text evidence="1 8 12">Porphyrin-containing compound metabolism; protoporphyrin-IX biosynthesis; 5-aminolevulinate from L-glutamyl-tRNA(Glu): step 1/2.</text>
</comment>
<dbReference type="AlphaFoldDB" id="A0A4D6HEF1"/>
<dbReference type="InterPro" id="IPR000343">
    <property type="entry name" value="4pyrrol_synth_GluRdtase"/>
</dbReference>
<dbReference type="Gene3D" id="3.30.460.30">
    <property type="entry name" value="Glutamyl-tRNA reductase, N-terminal domain"/>
    <property type="match status" value="1"/>
</dbReference>
<feature type="domain" description="Tetrapyrrole biosynthesis glutamyl-tRNA reductase dimerisation" evidence="14">
    <location>
        <begin position="313"/>
        <end position="408"/>
    </location>
</feature>
<evidence type="ECO:0000256" key="7">
    <source>
        <dbReference type="ARBA" id="ARBA00047464"/>
    </source>
</evidence>
<gene>
    <name evidence="8" type="primary">hemA</name>
    <name evidence="17" type="ORF">DV733_13435</name>
</gene>
<sequence>MTRALGVISGVSVSHEHASVHEIEAVATESQREAVATLLAEPAVEEAFVLQTCNRAEAYVVTDDPAAGRDVLASYLGDVESSTAERMDHEESLRQLMRVAAGLESLVIGEDQIIGQVRDAYEDARSVGGIDAVLESAVTKAIHVGERARSETRINDGVVSLGSAAVTLAEREHDLDGVTALVVGAGEMATLAAKAIDARTDVERLLVANRTIPHAEHVVESVSIEGAAVGLDALPAAVEAAKLVVAATDKPGPIFDAEAFADAGETVVVDLAQPRDVPEAVSTFESVTRYDMDALETITDETRSERLEAATVVEKRIDEAFEELLTQYKRKRADEVISAMYEGAERRKAAELETAFAKLDLDDEQREIVESMADSIVNQLLAPPTSSLRDAAEDDDWSTINTALQLFEPDFGSEATAPPNFVGDLSPDDIPESARDQIPPRIREQLDD</sequence>
<dbReference type="InterPro" id="IPR036343">
    <property type="entry name" value="GluRdtase_N_sf"/>
</dbReference>
<dbReference type="PANTHER" id="PTHR43013:SF1">
    <property type="entry name" value="GLUTAMYL-TRNA REDUCTASE"/>
    <property type="match status" value="1"/>
</dbReference>
<dbReference type="InterPro" id="IPR036291">
    <property type="entry name" value="NAD(P)-bd_dom_sf"/>
</dbReference>
<evidence type="ECO:0000313" key="18">
    <source>
        <dbReference type="Proteomes" id="UP000296706"/>
    </source>
</evidence>
<dbReference type="GO" id="GO:0019353">
    <property type="term" value="P:protoporphyrinogen IX biosynthetic process from glutamate"/>
    <property type="evidence" value="ECO:0007669"/>
    <property type="project" value="TreeGrafter"/>
</dbReference>
<comment type="similarity">
    <text evidence="2 8 12">Belongs to the glutamyl-tRNA reductase family.</text>
</comment>
<keyword evidence="4 8" id="KW-0521">NADP</keyword>
<dbReference type="Pfam" id="PF00745">
    <property type="entry name" value="GlutR_dimer"/>
    <property type="match status" value="1"/>
</dbReference>
<feature type="domain" description="Quinate/shikimate 5-dehydrogenase/glutamyl-tRNA reductase" evidence="15">
    <location>
        <begin position="168"/>
        <end position="298"/>
    </location>
</feature>
<dbReference type="FunFam" id="3.30.460.30:FF:000001">
    <property type="entry name" value="Glutamyl-tRNA reductase"/>
    <property type="match status" value="1"/>
</dbReference>
<dbReference type="KEGG" id="hsn:DV733_13435"/>
<comment type="function">
    <text evidence="8">Catalyzes the NADPH-dependent reduction of glutamyl-tRNA(Glu) to glutamate 1-semialdehyde (GSA).</text>
</comment>
<proteinExistence type="inferred from homology"/>
<feature type="binding site" evidence="8 10">
    <location>
        <begin position="52"/>
        <end position="55"/>
    </location>
    <ligand>
        <name>substrate</name>
    </ligand>
</feature>
<dbReference type="UniPathway" id="UPA00251">
    <property type="reaction ID" value="UER00316"/>
</dbReference>
<feature type="binding site" evidence="8 10">
    <location>
        <position position="105"/>
    </location>
    <ligand>
        <name>substrate</name>
    </ligand>
</feature>
<dbReference type="Proteomes" id="UP000296706">
    <property type="component" value="Chromosome"/>
</dbReference>
<dbReference type="PANTHER" id="PTHR43013">
    <property type="entry name" value="GLUTAMYL-TRNA REDUCTASE"/>
    <property type="match status" value="1"/>
</dbReference>
<dbReference type="InterPro" id="IPR015896">
    <property type="entry name" value="4pyrrol_synth_GluRdtase_dimer"/>
</dbReference>
<dbReference type="RefSeq" id="WP_049992496.1">
    <property type="nucleotide sequence ID" value="NZ_CP031310.1"/>
</dbReference>
<comment type="miscellaneous">
    <text evidence="8">During catalysis, the active site Cys acts as a nucleophile attacking the alpha-carbonyl group of tRNA-bound glutamate with the formation of a thioester intermediate between enzyme and glutamate, and the concomitant release of tRNA(Glu). The thioester intermediate is finally reduced by direct hydride transfer from NADPH, to form the product GSA.</text>
</comment>
<evidence type="ECO:0000256" key="12">
    <source>
        <dbReference type="RuleBase" id="RU000584"/>
    </source>
</evidence>
<evidence type="ECO:0000256" key="4">
    <source>
        <dbReference type="ARBA" id="ARBA00022857"/>
    </source>
</evidence>
<evidence type="ECO:0000313" key="17">
    <source>
        <dbReference type="EMBL" id="QCC52170.1"/>
    </source>
</evidence>
<dbReference type="HAMAP" id="MF_00087">
    <property type="entry name" value="Glu_tRNA_reductase"/>
    <property type="match status" value="1"/>
</dbReference>
<comment type="domain">
    <text evidence="8">Possesses an unusual extended V-shaped dimeric structure with each monomer consisting of three distinct domains arranged along a curved 'spinal' alpha-helix. The N-terminal catalytic domain specifically recognizes the glutamate moiety of the substrate. The second domain is the NADPH-binding domain, and the third C-terminal domain is responsible for dimerization.</text>
</comment>
<evidence type="ECO:0000256" key="3">
    <source>
        <dbReference type="ARBA" id="ARBA00012970"/>
    </source>
</evidence>
<evidence type="ECO:0000256" key="13">
    <source>
        <dbReference type="SAM" id="MobiDB-lite"/>
    </source>
</evidence>
<feature type="binding site" evidence="8 10">
    <location>
        <position position="116"/>
    </location>
    <ligand>
        <name>substrate</name>
    </ligand>
</feature>
<feature type="domain" description="Glutamyl-tRNA reductase N-terminal" evidence="16">
    <location>
        <begin position="11"/>
        <end position="152"/>
    </location>
</feature>
<keyword evidence="6 8" id="KW-0627">Porphyrin biosynthesis</keyword>
<evidence type="ECO:0000256" key="10">
    <source>
        <dbReference type="PIRSR" id="PIRSR000445-2"/>
    </source>
</evidence>
<dbReference type="InterPro" id="IPR015895">
    <property type="entry name" value="4pyrrol_synth_GluRdtase_N"/>
</dbReference>
<organism evidence="17 18">
    <name type="scientific">Halapricum salinum</name>
    <dbReference type="NCBI Taxonomy" id="1457250"/>
    <lineage>
        <taxon>Archaea</taxon>
        <taxon>Methanobacteriati</taxon>
        <taxon>Methanobacteriota</taxon>
        <taxon>Stenosarchaea group</taxon>
        <taxon>Halobacteria</taxon>
        <taxon>Halobacteriales</taxon>
        <taxon>Haloarculaceae</taxon>
        <taxon>Halapricum</taxon>
    </lineage>
</organism>
<dbReference type="Pfam" id="PF05201">
    <property type="entry name" value="GlutR_N"/>
    <property type="match status" value="1"/>
</dbReference>
<evidence type="ECO:0000259" key="15">
    <source>
        <dbReference type="Pfam" id="PF01488"/>
    </source>
</evidence>
<dbReference type="GO" id="GO:0050661">
    <property type="term" value="F:NADP binding"/>
    <property type="evidence" value="ECO:0007669"/>
    <property type="project" value="InterPro"/>
</dbReference>
<dbReference type="PIRSF" id="PIRSF000445">
    <property type="entry name" value="4pyrrol_synth_GluRdtase"/>
    <property type="match status" value="1"/>
</dbReference>
<dbReference type="SUPFAM" id="SSF69075">
    <property type="entry name" value="Glutamyl tRNA-reductase dimerization domain"/>
    <property type="match status" value="1"/>
</dbReference>
<evidence type="ECO:0000256" key="11">
    <source>
        <dbReference type="PIRSR" id="PIRSR000445-3"/>
    </source>
</evidence>